<organism evidence="9 10">
    <name type="scientific">Sphingobacterium oryzagri</name>
    <dbReference type="NCBI Taxonomy" id="3025669"/>
    <lineage>
        <taxon>Bacteria</taxon>
        <taxon>Pseudomonadati</taxon>
        <taxon>Bacteroidota</taxon>
        <taxon>Sphingobacteriia</taxon>
        <taxon>Sphingobacteriales</taxon>
        <taxon>Sphingobacteriaceae</taxon>
        <taxon>Sphingobacterium</taxon>
    </lineage>
</organism>
<reference evidence="9 10" key="1">
    <citation type="submission" date="2023-02" db="EMBL/GenBank/DDBJ databases">
        <title>Genome sequence of Sphingobacterium sp. KACC 22765.</title>
        <authorList>
            <person name="Kim S."/>
            <person name="Heo J."/>
            <person name="Kwon S.-W."/>
        </authorList>
    </citation>
    <scope>NUCLEOTIDE SEQUENCE [LARGE SCALE GENOMIC DNA]</scope>
    <source>
        <strain evidence="9 10">KACC 22765</strain>
    </source>
</reference>
<evidence type="ECO:0000313" key="10">
    <source>
        <dbReference type="Proteomes" id="UP001221558"/>
    </source>
</evidence>
<keyword evidence="4" id="KW-0472">Membrane</keyword>
<protein>
    <submittedName>
        <fullName evidence="9">RagB/SusD family nutrient uptake outer membrane protein</fullName>
    </submittedName>
</protein>
<evidence type="ECO:0000256" key="3">
    <source>
        <dbReference type="ARBA" id="ARBA00022729"/>
    </source>
</evidence>
<name>A0ABY7WHN0_9SPHI</name>
<dbReference type="RefSeq" id="WP_274267733.1">
    <property type="nucleotide sequence ID" value="NZ_CP117880.1"/>
</dbReference>
<gene>
    <name evidence="9" type="ORF">PQ465_01195</name>
</gene>
<feature type="chain" id="PRO_5045307831" evidence="6">
    <location>
        <begin position="22"/>
        <end position="514"/>
    </location>
</feature>
<evidence type="ECO:0000313" key="9">
    <source>
        <dbReference type="EMBL" id="WDF69005.1"/>
    </source>
</evidence>
<dbReference type="SUPFAM" id="SSF48452">
    <property type="entry name" value="TPR-like"/>
    <property type="match status" value="1"/>
</dbReference>
<dbReference type="Pfam" id="PF07980">
    <property type="entry name" value="SusD_RagB"/>
    <property type="match status" value="1"/>
</dbReference>
<evidence type="ECO:0000256" key="6">
    <source>
        <dbReference type="SAM" id="SignalP"/>
    </source>
</evidence>
<comment type="subcellular location">
    <subcellularLocation>
        <location evidence="1">Cell outer membrane</location>
    </subcellularLocation>
</comment>
<keyword evidence="10" id="KW-1185">Reference proteome</keyword>
<dbReference type="PROSITE" id="PS51257">
    <property type="entry name" value="PROKAR_LIPOPROTEIN"/>
    <property type="match status" value="1"/>
</dbReference>
<evidence type="ECO:0000259" key="8">
    <source>
        <dbReference type="Pfam" id="PF14322"/>
    </source>
</evidence>
<dbReference type="Proteomes" id="UP001221558">
    <property type="component" value="Chromosome"/>
</dbReference>
<dbReference type="Pfam" id="PF14322">
    <property type="entry name" value="SusD-like_3"/>
    <property type="match status" value="1"/>
</dbReference>
<evidence type="ECO:0000256" key="1">
    <source>
        <dbReference type="ARBA" id="ARBA00004442"/>
    </source>
</evidence>
<dbReference type="InterPro" id="IPR033985">
    <property type="entry name" value="SusD-like_N"/>
</dbReference>
<sequence>MKIIYKIGFLALALATFVSCSKDYLDTEPTNEIAPGTVFETTENAKLAVNGLSRLMKRQYISSQGFNGEGTIKMYYGNYSGNNFSVPLPGWSSVINMEYFANPNSTYTYYPWYYYYVIISNANAIIEQIDAADGPQTDKEFIKAQALTFRAYAYTMLAQLYGDRWSDSNNGATNAVVLRMQEGFEDLPLSTLAETYAVVYNDLETAISLYESSGLNRTAANNYEVNKDVAYAIFARAALNKEDYANAERYAALARANYPLMTNAEYNAGFSNVNKEWIWSVFDSGQETIYFYSFSSYIAYNSTASAVRTAPKSISKDLYAQIPSTDIRKKLFLNPTAVSGLRFNASTGRGDTTELKYIRSLYSDIPANAQAFAYMQFKFKANEMPGVAQLNNFRSAEMLLIEAEAKFKQAKPATEVQTLLNALTRGSGRDANYNCTATGDALFAEIKKYRAIELWGEGFDFFDMKRWGDPIVRKSFANGGNFQTILSGRIEPSANNKWKLVTPQRETDFNSLID</sequence>
<feature type="signal peptide" evidence="6">
    <location>
        <begin position="1"/>
        <end position="21"/>
    </location>
</feature>
<dbReference type="InterPro" id="IPR012944">
    <property type="entry name" value="SusD_RagB_dom"/>
</dbReference>
<evidence type="ECO:0000256" key="2">
    <source>
        <dbReference type="ARBA" id="ARBA00006275"/>
    </source>
</evidence>
<evidence type="ECO:0000256" key="5">
    <source>
        <dbReference type="ARBA" id="ARBA00023237"/>
    </source>
</evidence>
<proteinExistence type="inferred from homology"/>
<dbReference type="InterPro" id="IPR011990">
    <property type="entry name" value="TPR-like_helical_dom_sf"/>
</dbReference>
<dbReference type="Gene3D" id="1.25.40.390">
    <property type="match status" value="1"/>
</dbReference>
<evidence type="ECO:0000259" key="7">
    <source>
        <dbReference type="Pfam" id="PF07980"/>
    </source>
</evidence>
<dbReference type="EMBL" id="CP117880">
    <property type="protein sequence ID" value="WDF69005.1"/>
    <property type="molecule type" value="Genomic_DNA"/>
</dbReference>
<keyword evidence="3 6" id="KW-0732">Signal</keyword>
<accession>A0ABY7WHN0</accession>
<feature type="domain" description="RagB/SusD" evidence="7">
    <location>
        <begin position="274"/>
        <end position="470"/>
    </location>
</feature>
<comment type="similarity">
    <text evidence="2">Belongs to the SusD family.</text>
</comment>
<evidence type="ECO:0000256" key="4">
    <source>
        <dbReference type="ARBA" id="ARBA00023136"/>
    </source>
</evidence>
<keyword evidence="5" id="KW-0998">Cell outer membrane</keyword>
<feature type="domain" description="SusD-like N-terminal" evidence="8">
    <location>
        <begin position="69"/>
        <end position="238"/>
    </location>
</feature>